<evidence type="ECO:0000259" key="2">
    <source>
        <dbReference type="Pfam" id="PF07589"/>
    </source>
</evidence>
<sequence>MRISLKTALLTGAFISLAMTGSAFAGAVFTSGNISYFGSPSTILTGTTIIPAVTGTSSLGSDGSVTISTTSPGAIVSGSLANTYAAPITDAAGTPYAGNYFSTGLTSPTISTTNPSVSSGDTGVIDFNFTKTQHYLGLLWGSVDGVPGAENVLSFYNGTTLVGSLTGSEISSAANVPSSGVQTYGGSAYINADIASGFNQVVAGSQKVSFEFAAVTASSTTVPVPEPGSLVLLGTSLIGLGIVLRSRRRA</sequence>
<dbReference type="Proteomes" id="UP000186308">
    <property type="component" value="Unassembled WGS sequence"/>
</dbReference>
<dbReference type="AlphaFoldDB" id="A0A8G2FHL0"/>
<dbReference type="EMBL" id="FTNE01000032">
    <property type="protein sequence ID" value="SIR43560.1"/>
    <property type="molecule type" value="Genomic_DNA"/>
</dbReference>
<protein>
    <submittedName>
        <fullName evidence="3">PEP-CTERM protein-sorting domain-containing protein</fullName>
    </submittedName>
</protein>
<keyword evidence="4" id="KW-1185">Reference proteome</keyword>
<name>A0A8G2FHL0_ACIRU</name>
<gene>
    <name evidence="3" type="ORF">SAMN05421828_13225</name>
</gene>
<dbReference type="NCBIfam" id="TIGR02595">
    <property type="entry name" value="PEP_CTERM"/>
    <property type="match status" value="1"/>
</dbReference>
<proteinExistence type="predicted"/>
<evidence type="ECO:0000256" key="1">
    <source>
        <dbReference type="SAM" id="SignalP"/>
    </source>
</evidence>
<dbReference type="Pfam" id="PF07589">
    <property type="entry name" value="PEP-CTERM"/>
    <property type="match status" value="1"/>
</dbReference>
<dbReference type="InterPro" id="IPR013424">
    <property type="entry name" value="Ice-binding_C"/>
</dbReference>
<feature type="domain" description="Ice-binding protein C-terminal" evidence="2">
    <location>
        <begin position="223"/>
        <end position="248"/>
    </location>
</feature>
<accession>A0A8G2FHL0</accession>
<feature type="signal peptide" evidence="1">
    <location>
        <begin position="1"/>
        <end position="25"/>
    </location>
</feature>
<dbReference type="RefSeq" id="WP_081849088.1">
    <property type="nucleotide sequence ID" value="NZ_FTNE01000032.1"/>
</dbReference>
<dbReference type="OrthoDB" id="8558695at2"/>
<evidence type="ECO:0000313" key="3">
    <source>
        <dbReference type="EMBL" id="SIR43560.1"/>
    </source>
</evidence>
<keyword evidence="1" id="KW-0732">Signal</keyword>
<organism evidence="3 4">
    <name type="scientific">Acidiphilium rubrum</name>
    <dbReference type="NCBI Taxonomy" id="526"/>
    <lineage>
        <taxon>Bacteria</taxon>
        <taxon>Pseudomonadati</taxon>
        <taxon>Pseudomonadota</taxon>
        <taxon>Alphaproteobacteria</taxon>
        <taxon>Acetobacterales</taxon>
        <taxon>Acidocellaceae</taxon>
        <taxon>Acidiphilium</taxon>
    </lineage>
</organism>
<comment type="caution">
    <text evidence="3">The sequence shown here is derived from an EMBL/GenBank/DDBJ whole genome shotgun (WGS) entry which is preliminary data.</text>
</comment>
<reference evidence="3 4" key="1">
    <citation type="submission" date="2017-01" db="EMBL/GenBank/DDBJ databases">
        <authorList>
            <person name="Varghese N."/>
            <person name="Submissions S."/>
        </authorList>
    </citation>
    <scope>NUCLEOTIDE SEQUENCE [LARGE SCALE GENOMIC DNA]</scope>
    <source>
        <strain evidence="3 4">ATCC 35905</strain>
    </source>
</reference>
<feature type="chain" id="PRO_5034008584" evidence="1">
    <location>
        <begin position="26"/>
        <end position="250"/>
    </location>
</feature>
<evidence type="ECO:0000313" key="4">
    <source>
        <dbReference type="Proteomes" id="UP000186308"/>
    </source>
</evidence>